<proteinExistence type="predicted"/>
<protein>
    <recommendedName>
        <fullName evidence="4">Secreted protein</fullName>
    </recommendedName>
</protein>
<keyword evidence="3" id="KW-1185">Reference proteome</keyword>
<evidence type="ECO:0000313" key="2">
    <source>
        <dbReference type="EMBL" id="KZT03932.1"/>
    </source>
</evidence>
<accession>A0A165D158</accession>
<dbReference type="Proteomes" id="UP000076871">
    <property type="component" value="Unassembled WGS sequence"/>
</dbReference>
<evidence type="ECO:0000313" key="3">
    <source>
        <dbReference type="Proteomes" id="UP000076871"/>
    </source>
</evidence>
<gene>
    <name evidence="2" type="ORF">LAESUDRAFT_728631</name>
</gene>
<dbReference type="InParanoid" id="A0A165D158"/>
<feature type="chain" id="PRO_5007856339" description="Secreted protein" evidence="1">
    <location>
        <begin position="18"/>
        <end position="113"/>
    </location>
</feature>
<evidence type="ECO:0000256" key="1">
    <source>
        <dbReference type="SAM" id="SignalP"/>
    </source>
</evidence>
<organism evidence="2 3">
    <name type="scientific">Laetiporus sulphureus 93-53</name>
    <dbReference type="NCBI Taxonomy" id="1314785"/>
    <lineage>
        <taxon>Eukaryota</taxon>
        <taxon>Fungi</taxon>
        <taxon>Dikarya</taxon>
        <taxon>Basidiomycota</taxon>
        <taxon>Agaricomycotina</taxon>
        <taxon>Agaricomycetes</taxon>
        <taxon>Polyporales</taxon>
        <taxon>Laetiporus</taxon>
    </lineage>
</organism>
<reference evidence="2 3" key="1">
    <citation type="journal article" date="2016" name="Mol. Biol. Evol.">
        <title>Comparative Genomics of Early-Diverging Mushroom-Forming Fungi Provides Insights into the Origins of Lignocellulose Decay Capabilities.</title>
        <authorList>
            <person name="Nagy L.G."/>
            <person name="Riley R."/>
            <person name="Tritt A."/>
            <person name="Adam C."/>
            <person name="Daum C."/>
            <person name="Floudas D."/>
            <person name="Sun H."/>
            <person name="Yadav J.S."/>
            <person name="Pangilinan J."/>
            <person name="Larsson K.H."/>
            <person name="Matsuura K."/>
            <person name="Barry K."/>
            <person name="Labutti K."/>
            <person name="Kuo R."/>
            <person name="Ohm R.A."/>
            <person name="Bhattacharya S.S."/>
            <person name="Shirouzu T."/>
            <person name="Yoshinaga Y."/>
            <person name="Martin F.M."/>
            <person name="Grigoriev I.V."/>
            <person name="Hibbett D.S."/>
        </authorList>
    </citation>
    <scope>NUCLEOTIDE SEQUENCE [LARGE SCALE GENOMIC DNA]</scope>
    <source>
        <strain evidence="2 3">93-53</strain>
    </source>
</reference>
<dbReference type="EMBL" id="KV427640">
    <property type="protein sequence ID" value="KZT03932.1"/>
    <property type="molecule type" value="Genomic_DNA"/>
</dbReference>
<dbReference type="GeneID" id="63826504"/>
<keyword evidence="1" id="KW-0732">Signal</keyword>
<evidence type="ECO:0008006" key="4">
    <source>
        <dbReference type="Google" id="ProtNLM"/>
    </source>
</evidence>
<sequence length="113" mass="12237">MWSLALPYVVVPGQALADRCCCEGMERGRIYASVPFANVSTGGREHVLVSQPSMERKSDAPISHLAAMPSAPAVPILPLLRIAMCIYMIRLTGHTHNGPNRAKALHFFGIGCH</sequence>
<feature type="signal peptide" evidence="1">
    <location>
        <begin position="1"/>
        <end position="17"/>
    </location>
</feature>
<dbReference type="AlphaFoldDB" id="A0A165D158"/>
<dbReference type="RefSeq" id="XP_040761672.1">
    <property type="nucleotide sequence ID" value="XM_040909475.1"/>
</dbReference>
<name>A0A165D158_9APHY</name>